<protein>
    <submittedName>
        <fullName evidence="2">Uncharacterized protein</fullName>
    </submittedName>
</protein>
<evidence type="ECO:0000313" key="4">
    <source>
        <dbReference type="Proteomes" id="UP000483672"/>
    </source>
</evidence>
<dbReference type="EMBL" id="WIPF01000091">
    <property type="protein sequence ID" value="KAF3210930.1"/>
    <property type="molecule type" value="Genomic_DNA"/>
</dbReference>
<evidence type="ECO:0000313" key="1">
    <source>
        <dbReference type="EMBL" id="KAF3174671.1"/>
    </source>
</evidence>
<evidence type="ECO:0000313" key="3">
    <source>
        <dbReference type="Proteomes" id="UP000479691"/>
    </source>
</evidence>
<dbReference type="AlphaFoldDB" id="A0A6G1MPE0"/>
<reference evidence="3 4" key="1">
    <citation type="submission" date="2019-06" db="EMBL/GenBank/DDBJ databases">
        <authorList>
            <person name="Palmer J.M."/>
        </authorList>
    </citation>
    <scope>NUCLEOTIDE SEQUENCE [LARGE SCALE GENOMIC DNA]</scope>
    <source>
        <strain evidence="2 4">TWF191</strain>
        <strain evidence="1 3">TWF788</strain>
    </source>
</reference>
<dbReference type="Proteomes" id="UP000483672">
    <property type="component" value="Unassembled WGS sequence"/>
</dbReference>
<organism evidence="2 4">
    <name type="scientific">Orbilia oligospora</name>
    <name type="common">Nematode-trapping fungus</name>
    <name type="synonym">Arthrobotrys oligospora</name>
    <dbReference type="NCBI Taxonomy" id="2813651"/>
    <lineage>
        <taxon>Eukaryota</taxon>
        <taxon>Fungi</taxon>
        <taxon>Dikarya</taxon>
        <taxon>Ascomycota</taxon>
        <taxon>Pezizomycotina</taxon>
        <taxon>Orbiliomycetes</taxon>
        <taxon>Orbiliales</taxon>
        <taxon>Orbiliaceae</taxon>
        <taxon>Orbilia</taxon>
    </lineage>
</organism>
<proteinExistence type="predicted"/>
<name>A0A6G1MPE0_ORBOL</name>
<evidence type="ECO:0000313" key="2">
    <source>
        <dbReference type="EMBL" id="KAF3210930.1"/>
    </source>
</evidence>
<dbReference type="EMBL" id="JAABOE010000055">
    <property type="protein sequence ID" value="KAF3174671.1"/>
    <property type="molecule type" value="Genomic_DNA"/>
</dbReference>
<sequence length="138" mass="15172">MSISKLESESSNHFPMLKYSAMFTNPMNAGTVPSKEYFASTQKTDITVFLEDSFDDYNTIAAKYDGLAAKYGVSKSAFNFIIYEAPTDSQSIHAAVTKMVKQVGHALTSDLTQDDAYTNISSEHFANFTSAMIKAFSS</sequence>
<gene>
    <name evidence="2" type="ORF">TWF191_011049</name>
    <name evidence="1" type="ORF">TWF788_008690</name>
</gene>
<dbReference type="Proteomes" id="UP000479691">
    <property type="component" value="Unassembled WGS sequence"/>
</dbReference>
<dbReference type="Pfam" id="PF12138">
    <property type="entry name" value="Spherulin4"/>
    <property type="match status" value="1"/>
</dbReference>
<comment type="caution">
    <text evidence="2">The sequence shown here is derived from an EMBL/GenBank/DDBJ whole genome shotgun (WGS) entry which is preliminary data.</text>
</comment>
<accession>A0A6G1MPE0</accession>
<dbReference type="InterPro" id="IPR021986">
    <property type="entry name" value="Spherulin4"/>
</dbReference>